<proteinExistence type="predicted"/>
<feature type="domain" description="Heterokaryon incompatibility" evidence="1">
    <location>
        <begin position="358"/>
        <end position="522"/>
    </location>
</feature>
<dbReference type="InterPro" id="IPR010730">
    <property type="entry name" value="HET"/>
</dbReference>
<dbReference type="OrthoDB" id="2157530at2759"/>
<protein>
    <recommendedName>
        <fullName evidence="1">Heterokaryon incompatibility domain-containing protein</fullName>
    </recommendedName>
</protein>
<dbReference type="PANTHER" id="PTHR24148:SF73">
    <property type="entry name" value="HET DOMAIN PROTEIN (AFU_ORTHOLOGUE AFUA_8G01020)"/>
    <property type="match status" value="1"/>
</dbReference>
<dbReference type="Pfam" id="PF06985">
    <property type="entry name" value="HET"/>
    <property type="match status" value="1"/>
</dbReference>
<dbReference type="EMBL" id="JAPEVB010000007">
    <property type="protein sequence ID" value="KAJ4385481.1"/>
    <property type="molecule type" value="Genomic_DNA"/>
</dbReference>
<sequence>MEAPTSGEEEQQSEPWMRYLDDEIIDFEKGSIDEDATVIIRDILAADSISEAAIKEAALRLDKYDKNVRLSYDPMATMIQAARFIPYDNALQDRLIQLLHELMETPTGPDYSDTLSRQLERDWNGIFPSTRFADDNDESRASLREMCDEWVNFSAFKARTLAAGICAHYPEWSFKAPMKDIHIGMGLREDSSGDDVYVDCMLMVAAQHILIAGEALRSQFTEEGASDEGRNPARWRQWTERFREASSWNHVEQRTKVAAGQAHEKMIALWPELFSASSGAAQCCALHPGLSLMDHSEEHATYSFYKYKPLDKTSGCIRLLRFLASCSPNTQSRRTIGPTKASIECALETYELDQVPQYVALSYTWGQHQPSQAILVGGKLMHVGENLHAVLSVLKQRRHAYFSEEPDREAELIQHHFWIDAICVNQDDFDERGHQVNLMARIFSEASCVIAWLGPKTQNSWLGTHIIRTGESHSVPDVRGSNAWNLDDVYFQHKAEKRAEAQTAIIDLLSRSYWERMWVVQEYLLPRNLMLLCGDNGVWWESMDRNFLSKSPTELALFWSGRSMVTDYTTTGWWNLNEARRRWQASSGRMTRESQTLDRLLRQFHRGQCRDVRDRVYALLSLVKSPAAATSAVLSADYNISARRLYYRVISHLRHFGCLTNFLEWANFRLLLSQALEVPQDDDFRLHESLYEMIDVLQDGKLLQLGVAEQVAAALAPSFRRKLGCDNLVTTRVLARLQTFPRDEDPDAWRVFEQATDIIIPCLTQTTTTFRIPVTVAEILKGEDARLKKESKTSSGEDAAEFIRTVRAMLEPEEDWLHFG</sequence>
<dbReference type="Proteomes" id="UP001140453">
    <property type="component" value="Unassembled WGS sequence"/>
</dbReference>
<dbReference type="AlphaFoldDB" id="A0A9W9CSR8"/>
<name>A0A9W9CSR8_9PEZI</name>
<evidence type="ECO:0000259" key="1">
    <source>
        <dbReference type="Pfam" id="PF06985"/>
    </source>
</evidence>
<organism evidence="2 3">
    <name type="scientific">Gnomoniopsis smithogilvyi</name>
    <dbReference type="NCBI Taxonomy" id="1191159"/>
    <lineage>
        <taxon>Eukaryota</taxon>
        <taxon>Fungi</taxon>
        <taxon>Dikarya</taxon>
        <taxon>Ascomycota</taxon>
        <taxon>Pezizomycotina</taxon>
        <taxon>Sordariomycetes</taxon>
        <taxon>Sordariomycetidae</taxon>
        <taxon>Diaporthales</taxon>
        <taxon>Gnomoniaceae</taxon>
        <taxon>Gnomoniopsis</taxon>
    </lineage>
</organism>
<comment type="caution">
    <text evidence="2">The sequence shown here is derived from an EMBL/GenBank/DDBJ whole genome shotgun (WGS) entry which is preliminary data.</text>
</comment>
<gene>
    <name evidence="2" type="ORF">N0V93_009909</name>
</gene>
<dbReference type="Pfam" id="PF12311">
    <property type="entry name" value="DUF3632"/>
    <property type="match status" value="1"/>
</dbReference>
<keyword evidence="3" id="KW-1185">Reference proteome</keyword>
<dbReference type="InterPro" id="IPR052895">
    <property type="entry name" value="HetReg/Transcr_Mod"/>
</dbReference>
<evidence type="ECO:0000313" key="2">
    <source>
        <dbReference type="EMBL" id="KAJ4385481.1"/>
    </source>
</evidence>
<evidence type="ECO:0000313" key="3">
    <source>
        <dbReference type="Proteomes" id="UP001140453"/>
    </source>
</evidence>
<accession>A0A9W9CSR8</accession>
<reference evidence="2" key="1">
    <citation type="submission" date="2022-10" db="EMBL/GenBank/DDBJ databases">
        <title>Tapping the CABI collections for fungal endophytes: first genome assemblies for Collariella, Neodidymelliopsis, Ascochyta clinopodiicola, Didymella pomorum, Didymosphaeria variabile, Neocosmospora piperis and Neocucurbitaria cava.</title>
        <authorList>
            <person name="Hill R."/>
        </authorList>
    </citation>
    <scope>NUCLEOTIDE SEQUENCE</scope>
    <source>
        <strain evidence="2">IMI 355082</strain>
    </source>
</reference>
<dbReference type="InterPro" id="IPR022085">
    <property type="entry name" value="OpdG"/>
</dbReference>
<dbReference type="PANTHER" id="PTHR24148">
    <property type="entry name" value="ANKYRIN REPEAT DOMAIN-CONTAINING PROTEIN 39 HOMOLOG-RELATED"/>
    <property type="match status" value="1"/>
</dbReference>